<sequence length="62" mass="7458">MNYYESFINEKDYMFIFKFNKSLYLLGIAKKKMVANKVIEVTEYSYNELIDGLNYILDKLNI</sequence>
<proteinExistence type="predicted"/>
<name>A0A6I6ESC8_9CLOT</name>
<evidence type="ECO:0000313" key="1">
    <source>
        <dbReference type="EMBL" id="QGU95140.1"/>
    </source>
</evidence>
<dbReference type="AlphaFoldDB" id="A0A6I6ESC8"/>
<dbReference type="Proteomes" id="UP000422764">
    <property type="component" value="Chromosome"/>
</dbReference>
<evidence type="ECO:0000313" key="2">
    <source>
        <dbReference type="Proteomes" id="UP000422764"/>
    </source>
</evidence>
<protein>
    <submittedName>
        <fullName evidence="1">Uncharacterized protein</fullName>
    </submittedName>
</protein>
<accession>A0A6I6ESC8</accession>
<reference evidence="1 2" key="1">
    <citation type="submission" date="2019-12" db="EMBL/GenBank/DDBJ databases">
        <title>Genome sequenceing of Clostridium bovifaecis.</title>
        <authorList>
            <person name="Yao Y."/>
        </authorList>
    </citation>
    <scope>NUCLEOTIDE SEQUENCE [LARGE SCALE GENOMIC DNA]</scope>
    <source>
        <strain evidence="1 2">BXX</strain>
    </source>
</reference>
<gene>
    <name evidence="1" type="ORF">GOM49_08580</name>
</gene>
<keyword evidence="2" id="KW-1185">Reference proteome</keyword>
<organism evidence="1 2">
    <name type="scientific">Clostridium bovifaecis</name>
    <dbReference type="NCBI Taxonomy" id="2184719"/>
    <lineage>
        <taxon>Bacteria</taxon>
        <taxon>Bacillati</taxon>
        <taxon>Bacillota</taxon>
        <taxon>Clostridia</taxon>
        <taxon>Eubacteriales</taxon>
        <taxon>Clostridiaceae</taxon>
        <taxon>Clostridium</taxon>
    </lineage>
</organism>
<dbReference type="EMBL" id="CP046522">
    <property type="protein sequence ID" value="QGU95140.1"/>
    <property type="molecule type" value="Genomic_DNA"/>
</dbReference>